<feature type="transmembrane region" description="Helical" evidence="7">
    <location>
        <begin position="172"/>
        <end position="192"/>
    </location>
</feature>
<evidence type="ECO:0000256" key="1">
    <source>
        <dbReference type="ARBA" id="ARBA00004651"/>
    </source>
</evidence>
<feature type="domain" description="Mechanosensitive ion channel transmembrane helices 2/3" evidence="11">
    <location>
        <begin position="217"/>
        <end position="258"/>
    </location>
</feature>
<dbReference type="AlphaFoldDB" id="A0A844FZR3"/>
<dbReference type="RefSeq" id="WP_154417015.1">
    <property type="nucleotide sequence ID" value="NZ_CALXOB010000013.1"/>
</dbReference>
<keyword evidence="6 7" id="KW-0472">Membrane</keyword>
<evidence type="ECO:0000259" key="9">
    <source>
        <dbReference type="Pfam" id="PF00924"/>
    </source>
</evidence>
<comment type="caution">
    <text evidence="12">The sequence shown here is derived from an EMBL/GenBank/DDBJ whole genome shotgun (WGS) entry which is preliminary data.</text>
</comment>
<dbReference type="InterPro" id="IPR049142">
    <property type="entry name" value="MS_channel_1st"/>
</dbReference>
<feature type="domain" description="Mechanosensitive ion channel MscS" evidence="9">
    <location>
        <begin position="261"/>
        <end position="326"/>
    </location>
</feature>
<evidence type="ECO:0000256" key="4">
    <source>
        <dbReference type="ARBA" id="ARBA00022692"/>
    </source>
</evidence>
<protein>
    <submittedName>
        <fullName evidence="12">Mechanosensitive ion channel family protein</fullName>
    </submittedName>
</protein>
<organism evidence="12 13">
    <name type="scientific">Victivallis lenta</name>
    <dbReference type="NCBI Taxonomy" id="2606640"/>
    <lineage>
        <taxon>Bacteria</taxon>
        <taxon>Pseudomonadati</taxon>
        <taxon>Lentisphaerota</taxon>
        <taxon>Lentisphaeria</taxon>
        <taxon>Victivallales</taxon>
        <taxon>Victivallaceae</taxon>
        <taxon>Victivallis</taxon>
    </lineage>
</organism>
<dbReference type="Pfam" id="PF00924">
    <property type="entry name" value="MS_channel_2nd"/>
    <property type="match status" value="1"/>
</dbReference>
<dbReference type="Pfam" id="PF21088">
    <property type="entry name" value="MS_channel_1st"/>
    <property type="match status" value="1"/>
</dbReference>
<dbReference type="Pfam" id="PF21082">
    <property type="entry name" value="MS_channel_3rd"/>
    <property type="match status" value="1"/>
</dbReference>
<dbReference type="Proteomes" id="UP000435649">
    <property type="component" value="Unassembled WGS sequence"/>
</dbReference>
<accession>A0A844FZR3</accession>
<keyword evidence="13" id="KW-1185">Reference proteome</keyword>
<dbReference type="InterPro" id="IPR045275">
    <property type="entry name" value="MscS_archaea/bacteria_type"/>
</dbReference>
<evidence type="ECO:0000256" key="5">
    <source>
        <dbReference type="ARBA" id="ARBA00022989"/>
    </source>
</evidence>
<sequence>MLRRAVSAFLLCFAVFLASGVETAELLGDAGAESGKTEVRKPETPEKKDQTVSDIDRILSGQEALPVLNEEKIAENMHERFAKMRRWLDREKDALLTFLIASGISILIGAGLAFGIRRLISYNDAQKRKMRWQFIAALSGPLILMVVSGVIFLFLLPVLHSLPELYPLDARLFFTWLTLLAAWAGFQLITLFDLKMRAFAKRPDNNLDALMIDITRKLLKITLAVVTVFFIGQSIFQLNITTLLAGAGVAGLAVAFASRETLSNFFGTLVIILDRPFRIGDRVQIGEVDGIVQTVGMRSTRILTANESLFSIPNSRIAEVPVENISNCGVIRYSFVLGLVYGTTADQMEQAMQLLHGIADNFKGQDAPAYKPRIFFEALGSSALNIRIIMWLKTTSYVVEEQLRTEVNLAIVRKFTEAGLSLAFTTVTSNLTGSIQLLPPPAPSGAAGAAKQG</sequence>
<evidence type="ECO:0000259" key="11">
    <source>
        <dbReference type="Pfam" id="PF21088"/>
    </source>
</evidence>
<keyword evidence="3" id="KW-1003">Cell membrane</keyword>
<dbReference type="Gene3D" id="1.10.287.1260">
    <property type="match status" value="1"/>
</dbReference>
<evidence type="ECO:0000256" key="6">
    <source>
        <dbReference type="ARBA" id="ARBA00023136"/>
    </source>
</evidence>
<feature type="domain" description="Mechanosensitive ion channel MscS C-terminal" evidence="10">
    <location>
        <begin position="335"/>
        <end position="421"/>
    </location>
</feature>
<proteinExistence type="inferred from homology"/>
<evidence type="ECO:0000313" key="12">
    <source>
        <dbReference type="EMBL" id="MST96125.1"/>
    </source>
</evidence>
<evidence type="ECO:0000256" key="2">
    <source>
        <dbReference type="ARBA" id="ARBA00008017"/>
    </source>
</evidence>
<dbReference type="InterPro" id="IPR011066">
    <property type="entry name" value="MscS_channel_C_sf"/>
</dbReference>
<feature type="transmembrane region" description="Helical" evidence="7">
    <location>
        <begin position="134"/>
        <end position="160"/>
    </location>
</feature>
<dbReference type="SUPFAM" id="SSF82689">
    <property type="entry name" value="Mechanosensitive channel protein MscS (YggB), C-terminal domain"/>
    <property type="match status" value="1"/>
</dbReference>
<evidence type="ECO:0000259" key="10">
    <source>
        <dbReference type="Pfam" id="PF21082"/>
    </source>
</evidence>
<dbReference type="GO" id="GO:0008381">
    <property type="term" value="F:mechanosensitive monoatomic ion channel activity"/>
    <property type="evidence" value="ECO:0007669"/>
    <property type="project" value="InterPro"/>
</dbReference>
<dbReference type="SUPFAM" id="SSF82861">
    <property type="entry name" value="Mechanosensitive channel protein MscS (YggB), transmembrane region"/>
    <property type="match status" value="1"/>
</dbReference>
<evidence type="ECO:0000256" key="8">
    <source>
        <dbReference type="SAM" id="SignalP"/>
    </source>
</evidence>
<dbReference type="InterPro" id="IPR010920">
    <property type="entry name" value="LSM_dom_sf"/>
</dbReference>
<reference evidence="12 13" key="1">
    <citation type="submission" date="2019-08" db="EMBL/GenBank/DDBJ databases">
        <title>In-depth cultivation of the pig gut microbiome towards novel bacterial diversity and tailored functional studies.</title>
        <authorList>
            <person name="Wylensek D."/>
            <person name="Hitch T.C.A."/>
            <person name="Clavel T."/>
        </authorList>
    </citation>
    <scope>NUCLEOTIDE SEQUENCE [LARGE SCALE GENOMIC DNA]</scope>
    <source>
        <strain evidence="12 13">BBE-744-WT-12</strain>
    </source>
</reference>
<dbReference type="InterPro" id="IPR023408">
    <property type="entry name" value="MscS_beta-dom_sf"/>
</dbReference>
<dbReference type="InterPro" id="IPR011014">
    <property type="entry name" value="MscS_channel_TM-2"/>
</dbReference>
<gene>
    <name evidence="12" type="ORF">FYJ85_03580</name>
</gene>
<dbReference type="EMBL" id="VUNS01000002">
    <property type="protein sequence ID" value="MST96125.1"/>
    <property type="molecule type" value="Genomic_DNA"/>
</dbReference>
<comment type="similarity">
    <text evidence="2">Belongs to the MscS (TC 1.A.23) family.</text>
</comment>
<dbReference type="SUPFAM" id="SSF50182">
    <property type="entry name" value="Sm-like ribonucleoproteins"/>
    <property type="match status" value="1"/>
</dbReference>
<dbReference type="InterPro" id="IPR006685">
    <property type="entry name" value="MscS_channel_2nd"/>
</dbReference>
<feature type="chain" id="PRO_5032461727" evidence="8">
    <location>
        <begin position="25"/>
        <end position="453"/>
    </location>
</feature>
<dbReference type="PANTHER" id="PTHR30221:SF1">
    <property type="entry name" value="SMALL-CONDUCTANCE MECHANOSENSITIVE CHANNEL"/>
    <property type="match status" value="1"/>
</dbReference>
<evidence type="ECO:0000256" key="3">
    <source>
        <dbReference type="ARBA" id="ARBA00022475"/>
    </source>
</evidence>
<name>A0A844FZR3_9BACT</name>
<evidence type="ECO:0000313" key="13">
    <source>
        <dbReference type="Proteomes" id="UP000435649"/>
    </source>
</evidence>
<keyword evidence="4 7" id="KW-0812">Transmembrane</keyword>
<keyword evidence="5 7" id="KW-1133">Transmembrane helix</keyword>
<dbReference type="Gene3D" id="3.30.70.100">
    <property type="match status" value="1"/>
</dbReference>
<dbReference type="PANTHER" id="PTHR30221">
    <property type="entry name" value="SMALL-CONDUCTANCE MECHANOSENSITIVE CHANNEL"/>
    <property type="match status" value="1"/>
</dbReference>
<keyword evidence="8" id="KW-0732">Signal</keyword>
<dbReference type="GO" id="GO:0005886">
    <property type="term" value="C:plasma membrane"/>
    <property type="evidence" value="ECO:0007669"/>
    <property type="project" value="UniProtKB-SubCell"/>
</dbReference>
<feature type="transmembrane region" description="Helical" evidence="7">
    <location>
        <begin position="242"/>
        <end position="258"/>
    </location>
</feature>
<dbReference type="Gene3D" id="2.30.30.60">
    <property type="match status" value="1"/>
</dbReference>
<evidence type="ECO:0000256" key="7">
    <source>
        <dbReference type="SAM" id="Phobius"/>
    </source>
</evidence>
<dbReference type="InterPro" id="IPR049278">
    <property type="entry name" value="MS_channel_C"/>
</dbReference>
<feature type="signal peptide" evidence="8">
    <location>
        <begin position="1"/>
        <end position="24"/>
    </location>
</feature>
<comment type="subcellular location">
    <subcellularLocation>
        <location evidence="1">Cell membrane</location>
        <topology evidence="1">Multi-pass membrane protein</topology>
    </subcellularLocation>
</comment>
<feature type="transmembrane region" description="Helical" evidence="7">
    <location>
        <begin position="94"/>
        <end position="114"/>
    </location>
</feature>